<feature type="region of interest" description="Disordered" evidence="4">
    <location>
        <begin position="1"/>
        <end position="25"/>
    </location>
</feature>
<dbReference type="InterPro" id="IPR011009">
    <property type="entry name" value="Kinase-like_dom_sf"/>
</dbReference>
<accession>A0A1X6P0N8</accession>
<dbReference type="SUPFAM" id="SSF56112">
    <property type="entry name" value="Protein kinase-like (PK-like)"/>
    <property type="match status" value="1"/>
</dbReference>
<dbReference type="InterPro" id="IPR000719">
    <property type="entry name" value="Prot_kinase_dom"/>
</dbReference>
<keyword evidence="1 3" id="KW-0547">Nucleotide-binding</keyword>
<evidence type="ECO:0000313" key="6">
    <source>
        <dbReference type="EMBL" id="OSX74441.1"/>
    </source>
</evidence>
<evidence type="ECO:0000313" key="7">
    <source>
        <dbReference type="Proteomes" id="UP000218209"/>
    </source>
</evidence>
<dbReference type="EMBL" id="KV918947">
    <property type="protein sequence ID" value="OSX74441.1"/>
    <property type="molecule type" value="Genomic_DNA"/>
</dbReference>
<dbReference type="AlphaFoldDB" id="A0A1X6P0N8"/>
<dbReference type="Proteomes" id="UP000218209">
    <property type="component" value="Unassembled WGS sequence"/>
</dbReference>
<evidence type="ECO:0000256" key="4">
    <source>
        <dbReference type="SAM" id="MobiDB-lite"/>
    </source>
</evidence>
<dbReference type="PROSITE" id="PS50011">
    <property type="entry name" value="PROTEIN_KINASE_DOM"/>
    <property type="match status" value="1"/>
</dbReference>
<dbReference type="Pfam" id="PF07714">
    <property type="entry name" value="PK_Tyr_Ser-Thr"/>
    <property type="match status" value="1"/>
</dbReference>
<sequence>MKKDGMKQGELFSDTENEPTPNETVSQTFFDRTWRDQWAVDFKSLVFGPRIGAGGFGEVYKCKLDRTMVAAKTLQKVEDDDPHAVMAEFMVEMKLMSMLEHPNVVTFLGACIHHPNLAIILEFMPGGSLYRAIHRRRRNNLGPFPLLKTLWIAFGVAKGLDYLHSQYPVVIHRDCKSPNILLGTNVREVKITDFGLSRLRVSSYVNTGPGGTPEWMAPELLRQDPFDEQSDVFSFGVILWELVMCEKPWRDDHPMQVVFRVGSRGEKLQIPPPSPTSPELCIPELREMIIACMRDEPSRRPKTPDLVRRLDFLCHRVGNHN</sequence>
<dbReference type="InterPro" id="IPR017441">
    <property type="entry name" value="Protein_kinase_ATP_BS"/>
</dbReference>
<keyword evidence="2 3" id="KW-0067">ATP-binding</keyword>
<dbReference type="CDD" id="cd13999">
    <property type="entry name" value="STKc_MAP3K-like"/>
    <property type="match status" value="1"/>
</dbReference>
<dbReference type="InterPro" id="IPR001245">
    <property type="entry name" value="Ser-Thr/Tyr_kinase_cat_dom"/>
</dbReference>
<dbReference type="PANTHER" id="PTHR44329:SF298">
    <property type="entry name" value="MIXED LINEAGE KINASE DOMAIN-LIKE PROTEIN"/>
    <property type="match status" value="1"/>
</dbReference>
<dbReference type="GO" id="GO:0004674">
    <property type="term" value="F:protein serine/threonine kinase activity"/>
    <property type="evidence" value="ECO:0007669"/>
    <property type="project" value="TreeGrafter"/>
</dbReference>
<organism evidence="6 7">
    <name type="scientific">Porphyra umbilicalis</name>
    <name type="common">Purple laver</name>
    <name type="synonym">Red alga</name>
    <dbReference type="NCBI Taxonomy" id="2786"/>
    <lineage>
        <taxon>Eukaryota</taxon>
        <taxon>Rhodophyta</taxon>
        <taxon>Bangiophyceae</taxon>
        <taxon>Bangiales</taxon>
        <taxon>Bangiaceae</taxon>
        <taxon>Porphyra</taxon>
    </lineage>
</organism>
<feature type="binding site" evidence="3">
    <location>
        <position position="72"/>
    </location>
    <ligand>
        <name>ATP</name>
        <dbReference type="ChEBI" id="CHEBI:30616"/>
    </ligand>
</feature>
<evidence type="ECO:0000259" key="5">
    <source>
        <dbReference type="PROSITE" id="PS50011"/>
    </source>
</evidence>
<protein>
    <recommendedName>
        <fullName evidence="5">Protein kinase domain-containing protein</fullName>
    </recommendedName>
</protein>
<dbReference type="PROSITE" id="PS00107">
    <property type="entry name" value="PROTEIN_KINASE_ATP"/>
    <property type="match status" value="1"/>
</dbReference>
<proteinExistence type="predicted"/>
<feature type="domain" description="Protein kinase" evidence="5">
    <location>
        <begin position="45"/>
        <end position="313"/>
    </location>
</feature>
<dbReference type="PANTHER" id="PTHR44329">
    <property type="entry name" value="SERINE/THREONINE-PROTEIN KINASE TNNI3K-RELATED"/>
    <property type="match status" value="1"/>
</dbReference>
<reference evidence="6 7" key="1">
    <citation type="submission" date="2017-03" db="EMBL/GenBank/DDBJ databases">
        <title>WGS assembly of Porphyra umbilicalis.</title>
        <authorList>
            <person name="Brawley S.H."/>
            <person name="Blouin N.A."/>
            <person name="Ficko-Blean E."/>
            <person name="Wheeler G.L."/>
            <person name="Lohr M."/>
            <person name="Goodson H.V."/>
            <person name="Jenkins J.W."/>
            <person name="Blaby-Haas C.E."/>
            <person name="Helliwell K.E."/>
            <person name="Chan C."/>
            <person name="Marriage T."/>
            <person name="Bhattacharya D."/>
            <person name="Klein A.S."/>
            <person name="Badis Y."/>
            <person name="Brodie J."/>
            <person name="Cao Y."/>
            <person name="Collen J."/>
            <person name="Dittami S.M."/>
            <person name="Gachon C.M."/>
            <person name="Green B.R."/>
            <person name="Karpowicz S."/>
            <person name="Kim J.W."/>
            <person name="Kudahl U."/>
            <person name="Lin S."/>
            <person name="Michel G."/>
            <person name="Mittag M."/>
            <person name="Olson B.J."/>
            <person name="Pangilinan J."/>
            <person name="Peng Y."/>
            <person name="Qiu H."/>
            <person name="Shu S."/>
            <person name="Singer J.T."/>
            <person name="Smith A.G."/>
            <person name="Sprecher B.N."/>
            <person name="Wagner V."/>
            <person name="Wang W."/>
            <person name="Wang Z.-Y."/>
            <person name="Yan J."/>
            <person name="Yarish C."/>
            <person name="Zoeuner-Riek S."/>
            <person name="Zhuang Y."/>
            <person name="Zou Y."/>
            <person name="Lindquist E.A."/>
            <person name="Grimwood J."/>
            <person name="Barry K."/>
            <person name="Rokhsar D.S."/>
            <person name="Schmutz J."/>
            <person name="Stiller J.W."/>
            <person name="Grossman A.R."/>
            <person name="Prochnik S.E."/>
        </authorList>
    </citation>
    <scope>NUCLEOTIDE SEQUENCE [LARGE SCALE GENOMIC DNA]</scope>
    <source>
        <strain evidence="6">4086291</strain>
    </source>
</reference>
<gene>
    <name evidence="6" type="ORF">BU14_0289s0020</name>
</gene>
<evidence type="ECO:0000256" key="3">
    <source>
        <dbReference type="PROSITE-ProRule" id="PRU10141"/>
    </source>
</evidence>
<name>A0A1X6P0N8_PORUM</name>
<dbReference type="InterPro" id="IPR051681">
    <property type="entry name" value="Ser/Thr_Kinases-Pseudokinases"/>
</dbReference>
<dbReference type="Gene3D" id="3.30.200.20">
    <property type="entry name" value="Phosphorylase Kinase, domain 1"/>
    <property type="match status" value="1"/>
</dbReference>
<dbReference type="GO" id="GO:0005524">
    <property type="term" value="F:ATP binding"/>
    <property type="evidence" value="ECO:0007669"/>
    <property type="project" value="UniProtKB-UniRule"/>
</dbReference>
<keyword evidence="7" id="KW-1185">Reference proteome</keyword>
<dbReference type="PIRSF" id="PIRSF000654">
    <property type="entry name" value="Integrin-linked_kinase"/>
    <property type="match status" value="1"/>
</dbReference>
<dbReference type="Gene3D" id="1.10.510.10">
    <property type="entry name" value="Transferase(Phosphotransferase) domain 1"/>
    <property type="match status" value="1"/>
</dbReference>
<dbReference type="OrthoDB" id="339325at2759"/>
<evidence type="ECO:0000256" key="1">
    <source>
        <dbReference type="ARBA" id="ARBA00022741"/>
    </source>
</evidence>
<evidence type="ECO:0000256" key="2">
    <source>
        <dbReference type="ARBA" id="ARBA00022840"/>
    </source>
</evidence>